<dbReference type="InterPro" id="IPR009106">
    <property type="entry name" value="CART"/>
</dbReference>
<feature type="signal peptide" evidence="5">
    <location>
        <begin position="1"/>
        <end position="22"/>
    </location>
</feature>
<dbReference type="GO" id="GO:0009267">
    <property type="term" value="P:cellular response to starvation"/>
    <property type="evidence" value="ECO:0007669"/>
    <property type="project" value="InterPro"/>
</dbReference>
<dbReference type="Proteomes" id="UP000694402">
    <property type="component" value="Unassembled WGS sequence"/>
</dbReference>
<keyword evidence="7" id="KW-1185">Reference proteome</keyword>
<dbReference type="GO" id="GO:0043410">
    <property type="term" value="P:positive regulation of MAPK cascade"/>
    <property type="evidence" value="ECO:0007669"/>
    <property type="project" value="InterPro"/>
</dbReference>
<comment type="similarity">
    <text evidence="2">Belongs to the CART family.</text>
</comment>
<dbReference type="GO" id="GO:0005184">
    <property type="term" value="F:neuropeptide hormone activity"/>
    <property type="evidence" value="ECO:0007669"/>
    <property type="project" value="InterPro"/>
</dbReference>
<dbReference type="GO" id="GO:0008343">
    <property type="term" value="P:adult feeding behavior"/>
    <property type="evidence" value="ECO:0007669"/>
    <property type="project" value="InterPro"/>
</dbReference>
<proteinExistence type="inferred from homology"/>
<dbReference type="InterPro" id="IPR036722">
    <property type="entry name" value="CART_C_sf"/>
</dbReference>
<feature type="chain" id="PRO_5044227459" description="Cocaine- and amphetamine-regulated transcript protein" evidence="5">
    <location>
        <begin position="23"/>
        <end position="117"/>
    </location>
</feature>
<dbReference type="GO" id="GO:0005615">
    <property type="term" value="C:extracellular space"/>
    <property type="evidence" value="ECO:0007669"/>
    <property type="project" value="InterPro"/>
</dbReference>
<accession>A0AAZ3Q1D9</accession>
<reference evidence="6" key="2">
    <citation type="submission" date="2025-08" db="UniProtKB">
        <authorList>
            <consortium name="Ensembl"/>
        </authorList>
    </citation>
    <scope>IDENTIFICATION</scope>
</reference>
<dbReference type="GO" id="GO:0032099">
    <property type="term" value="P:negative regulation of appetite"/>
    <property type="evidence" value="ECO:0007669"/>
    <property type="project" value="InterPro"/>
</dbReference>
<sequence>MAKSAAILLVFISFLYILPQSAHVVAGWTDERLPKAEVIEDSRELLGVLHNVLEKLQNRRMAVWERRQSHLPSVSKLFQTPQCIVGDYCTVKKGPRYGQLCDCPRGSKCNLFFLKCL</sequence>
<evidence type="ECO:0000256" key="3">
    <source>
        <dbReference type="ARBA" id="ARBA00022525"/>
    </source>
</evidence>
<keyword evidence="3" id="KW-0964">Secreted</keyword>
<dbReference type="SUPFAM" id="SSF64546">
    <property type="entry name" value="Satiety factor CART (cocaine and amphetamine regulated transcript)"/>
    <property type="match status" value="1"/>
</dbReference>
<comment type="subcellular location">
    <subcellularLocation>
        <location evidence="1">Secreted</location>
    </subcellularLocation>
</comment>
<dbReference type="AlphaFoldDB" id="A0AAZ3Q1D9"/>
<evidence type="ECO:0000256" key="5">
    <source>
        <dbReference type="SAM" id="SignalP"/>
    </source>
</evidence>
<dbReference type="PANTHER" id="PTHR16655">
    <property type="entry name" value="COCAINE AND AMPHETAMINE REGULATED TRANSCRIPT PROTEIN"/>
    <property type="match status" value="1"/>
</dbReference>
<name>A0AAZ3Q1D9_ONCTS</name>
<dbReference type="Gene3D" id="4.10.40.30">
    <property type="entry name" value="CART, C-terminal domain"/>
    <property type="match status" value="1"/>
</dbReference>
<reference evidence="6" key="3">
    <citation type="submission" date="2025-09" db="UniProtKB">
        <authorList>
            <consortium name="Ensembl"/>
        </authorList>
    </citation>
    <scope>IDENTIFICATION</scope>
</reference>
<evidence type="ECO:0000256" key="1">
    <source>
        <dbReference type="ARBA" id="ARBA00004613"/>
    </source>
</evidence>
<evidence type="ECO:0008006" key="8">
    <source>
        <dbReference type="Google" id="ProtNLM"/>
    </source>
</evidence>
<evidence type="ECO:0000256" key="2">
    <source>
        <dbReference type="ARBA" id="ARBA00005294"/>
    </source>
</evidence>
<dbReference type="CDD" id="cd22741">
    <property type="entry name" value="CART_CTD-like"/>
    <property type="match status" value="1"/>
</dbReference>
<dbReference type="GeneTree" id="ENSGT00390000018319"/>
<evidence type="ECO:0000313" key="7">
    <source>
        <dbReference type="Proteomes" id="UP000694402"/>
    </source>
</evidence>
<reference evidence="7" key="1">
    <citation type="journal article" date="2018" name="PLoS ONE">
        <title>Chinook salmon (Oncorhynchus tshawytscha) genome and transcriptome.</title>
        <authorList>
            <person name="Christensen K.A."/>
            <person name="Leong J.S."/>
            <person name="Sakhrani D."/>
            <person name="Biagi C.A."/>
            <person name="Minkley D.R."/>
            <person name="Withler R.E."/>
            <person name="Rondeau E.B."/>
            <person name="Koop B.F."/>
            <person name="Devlin R.H."/>
        </authorList>
    </citation>
    <scope>NUCLEOTIDE SEQUENCE [LARGE SCALE GENOMIC DNA]</scope>
</reference>
<dbReference type="Pfam" id="PF06373">
    <property type="entry name" value="CART"/>
    <property type="match status" value="1"/>
</dbReference>
<protein>
    <recommendedName>
        <fullName evidence="8">Cocaine- and amphetamine-regulated transcript protein</fullName>
    </recommendedName>
</protein>
<keyword evidence="5" id="KW-0732">Signal</keyword>
<keyword evidence="4" id="KW-1015">Disulfide bond</keyword>
<dbReference type="Ensembl" id="ENSOTST00005129241.1">
    <property type="protein sequence ID" value="ENSOTSP00005122313.1"/>
    <property type="gene ID" value="ENSOTSG00005053219.1"/>
</dbReference>
<organism evidence="6 7">
    <name type="scientific">Oncorhynchus tshawytscha</name>
    <name type="common">Chinook salmon</name>
    <name type="synonym">Salmo tshawytscha</name>
    <dbReference type="NCBI Taxonomy" id="74940"/>
    <lineage>
        <taxon>Eukaryota</taxon>
        <taxon>Metazoa</taxon>
        <taxon>Chordata</taxon>
        <taxon>Craniata</taxon>
        <taxon>Vertebrata</taxon>
        <taxon>Euteleostomi</taxon>
        <taxon>Actinopterygii</taxon>
        <taxon>Neopterygii</taxon>
        <taxon>Teleostei</taxon>
        <taxon>Protacanthopterygii</taxon>
        <taxon>Salmoniformes</taxon>
        <taxon>Salmonidae</taxon>
        <taxon>Salmoninae</taxon>
        <taxon>Oncorhynchus</taxon>
    </lineage>
</organism>
<evidence type="ECO:0000313" key="6">
    <source>
        <dbReference type="Ensembl" id="ENSOTSP00005122313.1"/>
    </source>
</evidence>
<dbReference type="GO" id="GO:0007186">
    <property type="term" value="P:G protein-coupled receptor signaling pathway"/>
    <property type="evidence" value="ECO:0007669"/>
    <property type="project" value="InterPro"/>
</dbReference>
<evidence type="ECO:0000256" key="4">
    <source>
        <dbReference type="ARBA" id="ARBA00023157"/>
    </source>
</evidence>